<evidence type="ECO:0000313" key="7">
    <source>
        <dbReference type="EMBL" id="RAL52833.1"/>
    </source>
</evidence>
<reference evidence="7 8" key="1">
    <citation type="submission" date="2018-06" db="EMBL/GenBank/DDBJ databases">
        <title>The Genome of Cuscuta australis (Dodder) Provides Insight into the Evolution of Plant Parasitism.</title>
        <authorList>
            <person name="Liu H."/>
        </authorList>
    </citation>
    <scope>NUCLEOTIDE SEQUENCE [LARGE SCALE GENOMIC DNA]</scope>
    <source>
        <strain evidence="8">cv. Yunnan</strain>
        <tissue evidence="7">Vines</tissue>
    </source>
</reference>
<evidence type="ECO:0000259" key="6">
    <source>
        <dbReference type="SMART" id="SM00256"/>
    </source>
</evidence>
<dbReference type="FunFam" id="3.80.10.10:FF:000451">
    <property type="entry name" value="EIN3-binding F-box protein 1"/>
    <property type="match status" value="1"/>
</dbReference>
<dbReference type="InterPro" id="IPR036047">
    <property type="entry name" value="F-box-like_dom_sf"/>
</dbReference>
<dbReference type="GO" id="GO:0005634">
    <property type="term" value="C:nucleus"/>
    <property type="evidence" value="ECO:0007669"/>
    <property type="project" value="UniProtKB-SubCell"/>
</dbReference>
<dbReference type="FunFam" id="1.20.1280.50:FF:000084">
    <property type="entry name" value="EIN3-binding F-box protein 1"/>
    <property type="match status" value="1"/>
</dbReference>
<evidence type="ECO:0000256" key="2">
    <source>
        <dbReference type="ARBA" id="ARBA00004906"/>
    </source>
</evidence>
<dbReference type="SUPFAM" id="SSF81383">
    <property type="entry name" value="F-box domain"/>
    <property type="match status" value="1"/>
</dbReference>
<dbReference type="InterPro" id="IPR001810">
    <property type="entry name" value="F-box_dom"/>
</dbReference>
<dbReference type="EMBL" id="NQVE01000030">
    <property type="protein sequence ID" value="RAL52833.1"/>
    <property type="molecule type" value="Genomic_DNA"/>
</dbReference>
<dbReference type="PANTHER" id="PTHR13318:SF178">
    <property type="entry name" value="OS02G0200900 PROTEIN"/>
    <property type="match status" value="1"/>
</dbReference>
<keyword evidence="4" id="KW-0833">Ubl conjugation pathway</keyword>
<protein>
    <recommendedName>
        <fullName evidence="6">F-box domain-containing protein</fullName>
    </recommendedName>
</protein>
<feature type="domain" description="F-box" evidence="6">
    <location>
        <begin position="67"/>
        <end position="107"/>
    </location>
</feature>
<proteinExistence type="predicted"/>
<comment type="pathway">
    <text evidence="2">Protein modification; protein ubiquitination.</text>
</comment>
<dbReference type="GO" id="GO:0019005">
    <property type="term" value="C:SCF ubiquitin ligase complex"/>
    <property type="evidence" value="ECO:0007669"/>
    <property type="project" value="TreeGrafter"/>
</dbReference>
<accession>A0A328E8J9</accession>
<dbReference type="Proteomes" id="UP000249390">
    <property type="component" value="Unassembled WGS sequence"/>
</dbReference>
<dbReference type="Pfam" id="PF00646">
    <property type="entry name" value="F-box"/>
    <property type="match status" value="1"/>
</dbReference>
<evidence type="ECO:0000256" key="1">
    <source>
        <dbReference type="ARBA" id="ARBA00004123"/>
    </source>
</evidence>
<evidence type="ECO:0000256" key="4">
    <source>
        <dbReference type="ARBA" id="ARBA00022786"/>
    </source>
</evidence>
<organism evidence="7 8">
    <name type="scientific">Cuscuta australis</name>
    <dbReference type="NCBI Taxonomy" id="267555"/>
    <lineage>
        <taxon>Eukaryota</taxon>
        <taxon>Viridiplantae</taxon>
        <taxon>Streptophyta</taxon>
        <taxon>Embryophyta</taxon>
        <taxon>Tracheophyta</taxon>
        <taxon>Spermatophyta</taxon>
        <taxon>Magnoliopsida</taxon>
        <taxon>eudicotyledons</taxon>
        <taxon>Gunneridae</taxon>
        <taxon>Pentapetalae</taxon>
        <taxon>asterids</taxon>
        <taxon>lamiids</taxon>
        <taxon>Solanales</taxon>
        <taxon>Convolvulaceae</taxon>
        <taxon>Cuscuteae</taxon>
        <taxon>Cuscuta</taxon>
        <taxon>Cuscuta subgen. Grammica</taxon>
        <taxon>Cuscuta sect. Cleistogrammica</taxon>
    </lineage>
</organism>
<evidence type="ECO:0000256" key="3">
    <source>
        <dbReference type="ARBA" id="ARBA00022745"/>
    </source>
</evidence>
<dbReference type="CDD" id="cd22159">
    <property type="entry name" value="F-box_AtTIR1-like"/>
    <property type="match status" value="1"/>
</dbReference>
<dbReference type="GO" id="GO:0010105">
    <property type="term" value="P:negative regulation of ethylene-activated signaling pathway"/>
    <property type="evidence" value="ECO:0007669"/>
    <property type="project" value="UniProtKB-ARBA"/>
</dbReference>
<dbReference type="InterPro" id="IPR057207">
    <property type="entry name" value="FBXL15_LRR"/>
</dbReference>
<keyword evidence="5" id="KW-0539">Nucleus</keyword>
<keyword evidence="3" id="KW-0936">Ethylene signaling pathway</keyword>
<name>A0A328E8J9_9ASTE</name>
<dbReference type="SMART" id="SM00256">
    <property type="entry name" value="FBOX"/>
    <property type="match status" value="1"/>
</dbReference>
<evidence type="ECO:0000256" key="5">
    <source>
        <dbReference type="ARBA" id="ARBA00023242"/>
    </source>
</evidence>
<dbReference type="GO" id="GO:0009873">
    <property type="term" value="P:ethylene-activated signaling pathway"/>
    <property type="evidence" value="ECO:0007669"/>
    <property type="project" value="UniProtKB-KW"/>
</dbReference>
<dbReference type="SUPFAM" id="SSF52047">
    <property type="entry name" value="RNI-like"/>
    <property type="match status" value="2"/>
</dbReference>
<dbReference type="FunFam" id="3.80.10.10:FF:000595">
    <property type="entry name" value="EIN3-binding F-box protein 1"/>
    <property type="match status" value="1"/>
</dbReference>
<sequence>MSQLVEFSGVDDFCHGGPKDSMLLLSLGCQTDVYFPSRKRSRISAVPFVFPGEIFRQKKPQVSIDVLPDECLFEILRRLPGGQERSACASVSKRWLMLLSTVHRDEIAAATEKPNEPTEPKKRVNLSVTKSVPALSGSKKDEVALPCEAEEELEDEKAGGFLSRCLEGKKATDLRLASVAVGTASRGGLGKLSIRGSKHSLVTDSGLKAIGRCCPSLKSLSLWNIPAITDEGLSEIATGCCQIEKLDISQCPGVTDKSLTLIAKRCPNLVSVSMESCLNIGNESLQALGQHCPNLTIITVKNCPLVGDQGLASLFASAGTHLAKVKLQSLNVSDLSLAVIGHYGVALTDLTLVGLQNVNERGFWVMGNGQGLQKLRSLVVASCLGITDPGVEALGKGCPNLKQICFRKCPSLSDNGVVSFVKAATSLESMMLDECHRITQAGFFGILLLSCGKLKALSFSNCFGIKDLGFWNPVSLSPCKSLRSLSISNCTGFNDATLSILSRICPNLVHVSITGLHGVTDHGLLQIVQNCDAGLVKVNLSGCVNVTEKTVLPLVKLHGETLELLNLEGCGRVTDGSLYAISEHCSVLHELDVSKTGASDLGIAALAAGPVRTGLRILSLSGCTLLSDKCLPHLAEVGSDLAGLNIQGCSGISQRGAGLLVENLWKCDILS</sequence>
<dbReference type="SMART" id="SM00367">
    <property type="entry name" value="LRR_CC"/>
    <property type="match status" value="14"/>
</dbReference>
<evidence type="ECO:0000313" key="8">
    <source>
        <dbReference type="Proteomes" id="UP000249390"/>
    </source>
</evidence>
<gene>
    <name evidence="7" type="ORF">DM860_007601</name>
</gene>
<dbReference type="FunFam" id="3.80.10.10:FF:000473">
    <property type="entry name" value="EIN3-binding F-box protein 1"/>
    <property type="match status" value="1"/>
</dbReference>
<dbReference type="Gene3D" id="3.80.10.10">
    <property type="entry name" value="Ribonuclease Inhibitor"/>
    <property type="match status" value="3"/>
</dbReference>
<comment type="caution">
    <text evidence="7">The sequence shown here is derived from an EMBL/GenBank/DDBJ whole genome shotgun (WGS) entry which is preliminary data.</text>
</comment>
<dbReference type="AlphaFoldDB" id="A0A328E8J9"/>
<dbReference type="PANTHER" id="PTHR13318">
    <property type="entry name" value="PARTNER OF PAIRED, ISOFORM B-RELATED"/>
    <property type="match status" value="1"/>
</dbReference>
<dbReference type="InterPro" id="IPR032675">
    <property type="entry name" value="LRR_dom_sf"/>
</dbReference>
<dbReference type="Gene3D" id="1.20.1280.50">
    <property type="match status" value="1"/>
</dbReference>
<dbReference type="Pfam" id="PF25372">
    <property type="entry name" value="DUF7885"/>
    <property type="match status" value="3"/>
</dbReference>
<dbReference type="InterPro" id="IPR006553">
    <property type="entry name" value="Leu-rich_rpt_Cys-con_subtyp"/>
</dbReference>
<keyword evidence="8" id="KW-1185">Reference proteome</keyword>
<dbReference type="GO" id="GO:0031146">
    <property type="term" value="P:SCF-dependent proteasomal ubiquitin-dependent protein catabolic process"/>
    <property type="evidence" value="ECO:0007669"/>
    <property type="project" value="TreeGrafter"/>
</dbReference>
<comment type="subcellular location">
    <subcellularLocation>
        <location evidence="1">Nucleus</location>
    </subcellularLocation>
</comment>